<dbReference type="PANTHER" id="PTHR40252">
    <property type="entry name" value="BLR0328 PROTEIN"/>
    <property type="match status" value="1"/>
</dbReference>
<dbReference type="PANTHER" id="PTHR40252:SF2">
    <property type="entry name" value="BLR0328 PROTEIN"/>
    <property type="match status" value="1"/>
</dbReference>
<dbReference type="KEGG" id="siw:GH266_08045"/>
<sequence length="402" mass="43262">MTGGTREESVQPNGGIEHACGVIALECDDPGDAGYWTRVAAARERSSAGFALVFFSSARFAPGMVTSALSQACPGLRYAACSTAGEITRSGISEGNLIVILFPAARFRIAAHRISDIRRAGMERIVAQVGEAKRSFVAPGSAVRISNTFALCLIDGLSFAEESVTAALHWGLDDIPLLGGSAGDDMRFGETTLILDGEPASDAALLVLVETQVPFHIFKTDNFVPTPDKLVVTRSDPDRRIVHEFNAAPAAQEYARVIGMDPQSLSPMSFASHPLVVRVGGEYYCRSVQKMNPDGSLSFFCAIDDGIVMTVAEPAGMTRTTRAAFDAVRERIGGIDFVLGFDCVLRRIDARNRQVTHRIAAIYHENKVIGFNTYGEQYLSMHLNQTFTGIAFGLGESDRSGP</sequence>
<dbReference type="Pfam" id="PF08495">
    <property type="entry name" value="FIST"/>
    <property type="match status" value="1"/>
</dbReference>
<dbReference type="InterPro" id="IPR013702">
    <property type="entry name" value="FIST_domain_N"/>
</dbReference>
<dbReference type="Proteomes" id="UP000435648">
    <property type="component" value="Chromosome"/>
</dbReference>
<dbReference type="InterPro" id="IPR019494">
    <property type="entry name" value="FIST_C"/>
</dbReference>
<dbReference type="Pfam" id="PF10442">
    <property type="entry name" value="FIST_C"/>
    <property type="match status" value="1"/>
</dbReference>
<feature type="domain" description="FIST" evidence="1">
    <location>
        <begin position="48"/>
        <end position="249"/>
    </location>
</feature>
<dbReference type="OrthoDB" id="9807948at2"/>
<accession>A0A857C7G5</accession>
<evidence type="ECO:0000313" key="3">
    <source>
        <dbReference type="EMBL" id="QGZ34462.1"/>
    </source>
</evidence>
<name>A0A857C7G5_9HYPH</name>
<dbReference type="SMART" id="SM01204">
    <property type="entry name" value="FIST_C"/>
    <property type="match status" value="1"/>
</dbReference>
<evidence type="ECO:0008006" key="5">
    <source>
        <dbReference type="Google" id="ProtNLM"/>
    </source>
</evidence>
<protein>
    <recommendedName>
        <fullName evidence="5">FIST N domain-containing protein</fullName>
    </recommendedName>
</protein>
<organism evidence="3 4">
    <name type="scientific">Stappia indica</name>
    <dbReference type="NCBI Taxonomy" id="538381"/>
    <lineage>
        <taxon>Bacteria</taxon>
        <taxon>Pseudomonadati</taxon>
        <taxon>Pseudomonadota</taxon>
        <taxon>Alphaproteobacteria</taxon>
        <taxon>Hyphomicrobiales</taxon>
        <taxon>Stappiaceae</taxon>
        <taxon>Stappia</taxon>
    </lineage>
</organism>
<evidence type="ECO:0000313" key="4">
    <source>
        <dbReference type="Proteomes" id="UP000435648"/>
    </source>
</evidence>
<evidence type="ECO:0000259" key="1">
    <source>
        <dbReference type="SMART" id="SM00897"/>
    </source>
</evidence>
<dbReference type="RefSeq" id="WP_158193430.1">
    <property type="nucleotide sequence ID" value="NZ_CP046908.1"/>
</dbReference>
<feature type="domain" description="FIST C-domain" evidence="2">
    <location>
        <begin position="250"/>
        <end position="380"/>
    </location>
</feature>
<gene>
    <name evidence="3" type="ORF">GH266_08045</name>
</gene>
<dbReference type="EMBL" id="CP046908">
    <property type="protein sequence ID" value="QGZ34462.1"/>
    <property type="molecule type" value="Genomic_DNA"/>
</dbReference>
<evidence type="ECO:0000259" key="2">
    <source>
        <dbReference type="SMART" id="SM01204"/>
    </source>
</evidence>
<reference evidence="3 4" key="1">
    <citation type="submission" date="2019-12" db="EMBL/GenBank/DDBJ databases">
        <title>The genome of Stappia indica PHM037.</title>
        <authorList>
            <person name="Kacar D."/>
            <person name="Galan B."/>
            <person name="Canedo L."/>
            <person name="Rodriguez P."/>
            <person name="de la Calle F."/>
            <person name="Garcia J.L."/>
        </authorList>
    </citation>
    <scope>NUCLEOTIDE SEQUENCE [LARGE SCALE GENOMIC DNA]</scope>
    <source>
        <strain evidence="3 4">PHM037</strain>
    </source>
</reference>
<dbReference type="SMART" id="SM00897">
    <property type="entry name" value="FIST"/>
    <property type="match status" value="1"/>
</dbReference>
<dbReference type="AlphaFoldDB" id="A0A857C7G5"/>
<proteinExistence type="predicted"/>